<comment type="caution">
    <text evidence="2">The sequence shown here is derived from an EMBL/GenBank/DDBJ whole genome shotgun (WGS) entry which is preliminary data.</text>
</comment>
<evidence type="ECO:0000313" key="2">
    <source>
        <dbReference type="EMBL" id="MDD9206483.1"/>
    </source>
</evidence>
<protein>
    <submittedName>
        <fullName evidence="2">Uncharacterized protein</fullName>
    </submittedName>
</protein>
<sequence>MAETAENGADLDVGRAGPHHLLAVPEGVTPSDVEALAVARSPRAERTEGRLRMTEEASLSGPWRVTENARAVLDLPPRAAWAYLLHCPVHRAGPLPVELYGTDQLLDAFAAGIPEGPELEVLEHLRAMARRLHGALRVAGSGAVLQPDPGAAVDRTVVAPVWLDPEACVQVVAGALPGVRALADVSEAVPPDGPGGRPDGERPGAEGGEGREVPAWSTGQTGAVDAAALPAEEILTGYGMVAP</sequence>
<feature type="region of interest" description="Disordered" evidence="1">
    <location>
        <begin position="186"/>
        <end position="224"/>
    </location>
</feature>
<feature type="compositionally biased region" description="Basic and acidic residues" evidence="1">
    <location>
        <begin position="198"/>
        <end position="212"/>
    </location>
</feature>
<keyword evidence="3" id="KW-1185">Reference proteome</keyword>
<accession>A0ABT5TWQ2</accession>
<name>A0ABT5TWQ2_9MICO</name>
<proteinExistence type="predicted"/>
<organism evidence="2 3">
    <name type="scientific">Georgenia halotolerans</name>
    <dbReference type="NCBI Taxonomy" id="3028317"/>
    <lineage>
        <taxon>Bacteria</taxon>
        <taxon>Bacillati</taxon>
        <taxon>Actinomycetota</taxon>
        <taxon>Actinomycetes</taxon>
        <taxon>Micrococcales</taxon>
        <taxon>Bogoriellaceae</taxon>
        <taxon>Georgenia</taxon>
    </lineage>
</organism>
<reference evidence="2" key="1">
    <citation type="submission" date="2023-02" db="EMBL/GenBank/DDBJ databases">
        <title>Georgenia sp.10Sc9-8, isolated from a soil sample collected from the Taklamakan desert.</title>
        <authorList>
            <person name="Liu S."/>
        </authorList>
    </citation>
    <scope>NUCLEOTIDE SEQUENCE</scope>
    <source>
        <strain evidence="2">10Sc9-8</strain>
    </source>
</reference>
<evidence type="ECO:0000313" key="3">
    <source>
        <dbReference type="Proteomes" id="UP001165561"/>
    </source>
</evidence>
<dbReference type="Proteomes" id="UP001165561">
    <property type="component" value="Unassembled WGS sequence"/>
</dbReference>
<gene>
    <name evidence="2" type="ORF">PU560_08370</name>
</gene>
<dbReference type="EMBL" id="JARACI010000896">
    <property type="protein sequence ID" value="MDD9206483.1"/>
    <property type="molecule type" value="Genomic_DNA"/>
</dbReference>
<feature type="non-terminal residue" evidence="2">
    <location>
        <position position="243"/>
    </location>
</feature>
<evidence type="ECO:0000256" key="1">
    <source>
        <dbReference type="SAM" id="MobiDB-lite"/>
    </source>
</evidence>